<evidence type="ECO:0000256" key="1">
    <source>
        <dbReference type="SAM" id="MobiDB-lite"/>
    </source>
</evidence>
<evidence type="ECO:0000313" key="3">
    <source>
        <dbReference type="Proteomes" id="UP000322000"/>
    </source>
</evidence>
<dbReference type="AlphaFoldDB" id="A0A7E5W2M2"/>
<dbReference type="KEGG" id="tnl:113498889"/>
<proteinExistence type="predicted"/>
<evidence type="ECO:0000313" key="4">
    <source>
        <dbReference type="RefSeq" id="XP_026734875.1"/>
    </source>
</evidence>
<name>A0A7E5W2M2_TRINI</name>
<feature type="signal peptide" evidence="2">
    <location>
        <begin position="1"/>
        <end position="27"/>
    </location>
</feature>
<keyword evidence="3" id="KW-1185">Reference proteome</keyword>
<gene>
    <name evidence="4" type="primary">LOC113498889</name>
</gene>
<feature type="chain" id="PRO_5028929391" evidence="2">
    <location>
        <begin position="28"/>
        <end position="244"/>
    </location>
</feature>
<dbReference type="GeneID" id="113498889"/>
<protein>
    <submittedName>
        <fullName evidence="4">Uncharacterized protein LOC113498889</fullName>
    </submittedName>
</protein>
<organism evidence="3 4">
    <name type="scientific">Trichoplusia ni</name>
    <name type="common">Cabbage looper</name>
    <dbReference type="NCBI Taxonomy" id="7111"/>
    <lineage>
        <taxon>Eukaryota</taxon>
        <taxon>Metazoa</taxon>
        <taxon>Ecdysozoa</taxon>
        <taxon>Arthropoda</taxon>
        <taxon>Hexapoda</taxon>
        <taxon>Insecta</taxon>
        <taxon>Pterygota</taxon>
        <taxon>Neoptera</taxon>
        <taxon>Endopterygota</taxon>
        <taxon>Lepidoptera</taxon>
        <taxon>Glossata</taxon>
        <taxon>Ditrysia</taxon>
        <taxon>Noctuoidea</taxon>
        <taxon>Noctuidae</taxon>
        <taxon>Plusiinae</taxon>
        <taxon>Trichoplusia</taxon>
    </lineage>
</organism>
<dbReference type="OrthoDB" id="7482756at2759"/>
<dbReference type="InParanoid" id="A0A7E5W2M2"/>
<evidence type="ECO:0000256" key="2">
    <source>
        <dbReference type="SAM" id="SignalP"/>
    </source>
</evidence>
<accession>A0A7E5W2M2</accession>
<sequence>MNLCLVIFQAFIFAVLIQYQFVTEVEAEKDSSFSVSNWFSGIEKKINVQFPNDETQYDASECSDEIKRSSSPTVDVDRGMMHDVFQNIKKTAEDIIKIPRRLAEQQFDIDMLPSKKRVKINQAASESNWADMSSVDHDTSDVTEEKNSQNETPKPETSKHKKKRIKKRKRKNRGHETTRTTTEASVEKDLAEFRSKYKKERKKKVNKRRFVKTTFKEANSTANSDESTRRGKPVDIIVHIKMNE</sequence>
<keyword evidence="2" id="KW-0732">Signal</keyword>
<feature type="compositionally biased region" description="Basic and acidic residues" evidence="1">
    <location>
        <begin position="134"/>
        <end position="158"/>
    </location>
</feature>
<feature type="compositionally biased region" description="Basic residues" evidence="1">
    <location>
        <begin position="159"/>
        <end position="173"/>
    </location>
</feature>
<reference evidence="4" key="1">
    <citation type="submission" date="2025-08" db="UniProtKB">
        <authorList>
            <consortium name="RefSeq"/>
        </authorList>
    </citation>
    <scope>IDENTIFICATION</scope>
</reference>
<dbReference type="Proteomes" id="UP000322000">
    <property type="component" value="Chromosome 1"/>
</dbReference>
<dbReference type="RefSeq" id="XP_026734875.1">
    <property type="nucleotide sequence ID" value="XM_026879074.1"/>
</dbReference>
<feature type="region of interest" description="Disordered" evidence="1">
    <location>
        <begin position="123"/>
        <end position="187"/>
    </location>
</feature>